<organism evidence="3 4">
    <name type="scientific">Dillenia turbinata</name>
    <dbReference type="NCBI Taxonomy" id="194707"/>
    <lineage>
        <taxon>Eukaryota</taxon>
        <taxon>Viridiplantae</taxon>
        <taxon>Streptophyta</taxon>
        <taxon>Embryophyta</taxon>
        <taxon>Tracheophyta</taxon>
        <taxon>Spermatophyta</taxon>
        <taxon>Magnoliopsida</taxon>
        <taxon>eudicotyledons</taxon>
        <taxon>Gunneridae</taxon>
        <taxon>Pentapetalae</taxon>
        <taxon>Dilleniales</taxon>
        <taxon>Dilleniaceae</taxon>
        <taxon>Dillenia</taxon>
    </lineage>
</organism>
<proteinExistence type="predicted"/>
<evidence type="ECO:0000256" key="1">
    <source>
        <dbReference type="PROSITE-ProRule" id="PRU00221"/>
    </source>
</evidence>
<dbReference type="SUPFAM" id="SSF50978">
    <property type="entry name" value="WD40 repeat-like"/>
    <property type="match status" value="1"/>
</dbReference>
<feature type="domain" description="DWD hypersensitive to UV-B 1 N-terminal" evidence="2">
    <location>
        <begin position="293"/>
        <end position="334"/>
    </location>
</feature>
<evidence type="ECO:0000313" key="3">
    <source>
        <dbReference type="EMBL" id="KAK6946022.1"/>
    </source>
</evidence>
<accession>A0AAN8ZQM5</accession>
<dbReference type="Gene3D" id="2.130.10.10">
    <property type="entry name" value="YVTN repeat-like/Quinoprotein amine dehydrogenase"/>
    <property type="match status" value="1"/>
</dbReference>
<dbReference type="InterPro" id="IPR015943">
    <property type="entry name" value="WD40/YVTN_repeat-like_dom_sf"/>
</dbReference>
<dbReference type="Proteomes" id="UP001370490">
    <property type="component" value="Unassembled WGS sequence"/>
</dbReference>
<dbReference type="InterPro" id="IPR001680">
    <property type="entry name" value="WD40_rpt"/>
</dbReference>
<dbReference type="InterPro" id="IPR046377">
    <property type="entry name" value="DHU1"/>
</dbReference>
<dbReference type="SMART" id="SM00320">
    <property type="entry name" value="WD40"/>
    <property type="match status" value="4"/>
</dbReference>
<dbReference type="AlphaFoldDB" id="A0AAN8ZQM5"/>
<dbReference type="EMBL" id="JBAMMX010000002">
    <property type="protein sequence ID" value="KAK6946022.1"/>
    <property type="molecule type" value="Genomic_DNA"/>
</dbReference>
<dbReference type="InterPro" id="IPR048514">
    <property type="entry name" value="DHU1_N"/>
</dbReference>
<evidence type="ECO:0000313" key="4">
    <source>
        <dbReference type="Proteomes" id="UP001370490"/>
    </source>
</evidence>
<dbReference type="PANTHER" id="PTHR47201">
    <property type="entry name" value="BNAC09G30780D PROTEIN"/>
    <property type="match status" value="1"/>
</dbReference>
<feature type="repeat" description="WD" evidence="1">
    <location>
        <begin position="548"/>
        <end position="581"/>
    </location>
</feature>
<dbReference type="GO" id="GO:0080008">
    <property type="term" value="C:Cul4-RING E3 ubiquitin ligase complex"/>
    <property type="evidence" value="ECO:0007669"/>
    <property type="project" value="InterPro"/>
</dbReference>
<keyword evidence="4" id="KW-1185">Reference proteome</keyword>
<feature type="domain" description="DWD hypersensitive to UV-B 1 N-terminal" evidence="2">
    <location>
        <begin position="11"/>
        <end position="166"/>
    </location>
</feature>
<feature type="non-terminal residue" evidence="3">
    <location>
        <position position="768"/>
    </location>
</feature>
<name>A0AAN8ZQM5_9MAGN</name>
<gene>
    <name evidence="3" type="ORF">RJ641_013566</name>
</gene>
<keyword evidence="1" id="KW-0853">WD repeat</keyword>
<dbReference type="Pfam" id="PF00400">
    <property type="entry name" value="WD40"/>
    <property type="match status" value="1"/>
</dbReference>
<sequence length="768" mass="86955">MQSQTDKPIGIRTLISRYIESCKIKGVSPNEDILSAFCQVEVRKSYFQDCCMEIFVHHLEDATICPILHVLAEIDASVIEAVDMIYQSSCGLNGENTLALLCVVNQKLRTVVLQDLPLGKDFFLDLSRRGLTCKILKLRSSHLRMLDLIGNFTQLHTLNLDVVRTVMIRGLVLHLAERQKRKLTLIGFSGRPSIDFGEHFGSEDIFSIGEVITNPKAQVPKEYFLYESEAEFPSDQPGSDFRHLLHDDFLRSNGCINERHEVSYGFLRAEDEEESLKTMQEFTYVAQNHFLHPSPLCFEKHYREYMIVSLPCLEVLDNLPIRKADREMASAIFSKYFEHLPYNRCCRESIASILQKREMGVSHAYPHTSKLKRRNPSGRSKNFFSRSLSAAKVGSSSAWPHSQRLSLSTSPLGGEGSSFRPRQFEYHPSNPCLMAFGTLDGELVVINHENEHIQQQGAYYDSVGSSSIQPRYLIAGSDDGALKLYDIKHLPSKITSIYNGASSTIFDNFDQLTSVHVNSTDELFLASGYSRNVALYDIASGRCIQIFTDMHQEHINVVKFANHSPSIFATSSFDQDIKLWDRRQKPIHPCYTASSCRGNVMACFSPDDHYLLVSAIDNEVKQLLGVDGRLVINFEIAPMGSSQNYTRSYYMNGRDYIISGSCDEHVVRICCAQTGRRLRDIAFEGKGPGSSMFVQSLRGDPFRYLQVLVFESYKFWVFEMSMLQDFNISVLAAYMRSSSKSEIVKMIIPRNSLTAHSPLHPLAGEHNI</sequence>
<protein>
    <submittedName>
        <fullName evidence="3">WD40 repeat</fullName>
    </submittedName>
</protein>
<evidence type="ECO:0000259" key="2">
    <source>
        <dbReference type="Pfam" id="PF20919"/>
    </source>
</evidence>
<dbReference type="Pfam" id="PF20919">
    <property type="entry name" value="DHU1_N"/>
    <property type="match status" value="2"/>
</dbReference>
<dbReference type="PROSITE" id="PS50082">
    <property type="entry name" value="WD_REPEATS_2"/>
    <property type="match status" value="1"/>
</dbReference>
<dbReference type="PANTHER" id="PTHR47201:SF1">
    <property type="entry name" value="PROTEIN DWD HYPERSENSITIVE TO UV-B 1"/>
    <property type="match status" value="1"/>
</dbReference>
<dbReference type="GO" id="GO:0071493">
    <property type="term" value="P:cellular response to UV-B"/>
    <property type="evidence" value="ECO:0007669"/>
    <property type="project" value="InterPro"/>
</dbReference>
<dbReference type="InterPro" id="IPR036322">
    <property type="entry name" value="WD40_repeat_dom_sf"/>
</dbReference>
<reference evidence="3 4" key="1">
    <citation type="submission" date="2023-12" db="EMBL/GenBank/DDBJ databases">
        <title>A high-quality genome assembly for Dillenia turbinata (Dilleniales).</title>
        <authorList>
            <person name="Chanderbali A."/>
        </authorList>
    </citation>
    <scope>NUCLEOTIDE SEQUENCE [LARGE SCALE GENOMIC DNA]</scope>
    <source>
        <strain evidence="3">LSX21</strain>
        <tissue evidence="3">Leaf</tissue>
    </source>
</reference>
<comment type="caution">
    <text evidence="3">The sequence shown here is derived from an EMBL/GenBank/DDBJ whole genome shotgun (WGS) entry which is preliminary data.</text>
</comment>